<dbReference type="EMBL" id="JABSTQ010009873">
    <property type="protein sequence ID" value="KAG0425234.1"/>
    <property type="molecule type" value="Genomic_DNA"/>
</dbReference>
<evidence type="ECO:0000313" key="2">
    <source>
        <dbReference type="Proteomes" id="UP000805193"/>
    </source>
</evidence>
<keyword evidence="2" id="KW-1185">Reference proteome</keyword>
<proteinExistence type="predicted"/>
<comment type="caution">
    <text evidence="1">The sequence shown here is derived from an EMBL/GenBank/DDBJ whole genome shotgun (WGS) entry which is preliminary data.</text>
</comment>
<sequence length="849" mass="95316">MQGLRQGSRTESPVKTQVQALWGTSPHRGQNLFKPVQDTLRHQVQTMGEEDQDGGAEGKGGKSSRQNGGKLPTVPASALQGVVRTHSRSRSRSVGGTVTSAQKAQPGSEEMKSLKEANKQQARKLAEQENIIKKMAADMAAMKQKMTQLSTKQQPETAATDEETRSPPTKRRCTELDQRPCPNGRSPGGVGGQDRGKYPSDGSQAQGGPVHPDRDRRTTGHNSERNSGPTMAAMLKIWVWNCNGFQTKKVTIQQFVRNTPERPDVIMLQEIISAEEPKIPGYTLHLPSRSDGGYRRGICTFVRRGITVLTHDYGGDNNIERLNTELVIGKESIYLVNVYNSPKFRRQRFKTPIYKSTQLAEDRALEIAGDFNAPHTDAGHGKTTVKGRNLLQDTTEADLILITDPSQPTRLARRATDRDTTPDLAFTNEEEVTWRNTQEDLGSDHKIVELKVPLKGKQRPPRLLKYTNWDAFRHLNPTGEIKDIEAWTSDLLGAVAQSSRLIETREDTDGVMDSRLAHLIEAKQSILARWRKQRLNRRLRKKIAVLNKQIKSHCKKLSTQQWEDICSSTDGQKHTESTWRLLRHLLGETKTKCFQHGRLAEILARATQAYGEHGTKKRLLDKQGDRFVAVVTRTADGKLLTSASVKTGSVRTAEEVAIALAASLPTTTTVLSDSMQALRNFAKAHEEGNVTADETARTLMDRADLSTARYEAREFGEILRNFRKERQELPELHPNLTREEAVVFRQLQTEHMVTPVMGKHIMPEVYKDDTCKLCKSTRATLYHIAWDCTKRPTEASQEKCLPPEIKTAIQAEDYDQQIQAVQKIQALLKRQVCAEPLQDDARMTSSRVY</sequence>
<reference evidence="1 2" key="1">
    <citation type="journal article" date="2020" name="Cell">
        <title>Large-Scale Comparative Analyses of Tick Genomes Elucidate Their Genetic Diversity and Vector Capacities.</title>
        <authorList>
            <consortium name="Tick Genome and Microbiome Consortium (TIGMIC)"/>
            <person name="Jia N."/>
            <person name="Wang J."/>
            <person name="Shi W."/>
            <person name="Du L."/>
            <person name="Sun Y."/>
            <person name="Zhan W."/>
            <person name="Jiang J.F."/>
            <person name="Wang Q."/>
            <person name="Zhang B."/>
            <person name="Ji P."/>
            <person name="Bell-Sakyi L."/>
            <person name="Cui X.M."/>
            <person name="Yuan T.T."/>
            <person name="Jiang B.G."/>
            <person name="Yang W.F."/>
            <person name="Lam T.T."/>
            <person name="Chang Q.C."/>
            <person name="Ding S.J."/>
            <person name="Wang X.J."/>
            <person name="Zhu J.G."/>
            <person name="Ruan X.D."/>
            <person name="Zhao L."/>
            <person name="Wei J.T."/>
            <person name="Ye R.Z."/>
            <person name="Que T.C."/>
            <person name="Du C.H."/>
            <person name="Zhou Y.H."/>
            <person name="Cheng J.X."/>
            <person name="Dai P.F."/>
            <person name="Guo W.B."/>
            <person name="Han X.H."/>
            <person name="Huang E.J."/>
            <person name="Li L.F."/>
            <person name="Wei W."/>
            <person name="Gao Y.C."/>
            <person name="Liu J.Z."/>
            <person name="Shao H.Z."/>
            <person name="Wang X."/>
            <person name="Wang C.C."/>
            <person name="Yang T.C."/>
            <person name="Huo Q.B."/>
            <person name="Li W."/>
            <person name="Chen H.Y."/>
            <person name="Chen S.E."/>
            <person name="Zhou L.G."/>
            <person name="Ni X.B."/>
            <person name="Tian J.H."/>
            <person name="Sheng Y."/>
            <person name="Liu T."/>
            <person name="Pan Y.S."/>
            <person name="Xia L.Y."/>
            <person name="Li J."/>
            <person name="Zhao F."/>
            <person name="Cao W.C."/>
        </authorList>
    </citation>
    <scope>NUCLEOTIDE SEQUENCE [LARGE SCALE GENOMIC DNA]</scope>
    <source>
        <strain evidence="1">Iper-2018</strain>
    </source>
</reference>
<evidence type="ECO:0000313" key="1">
    <source>
        <dbReference type="EMBL" id="KAG0425234.1"/>
    </source>
</evidence>
<gene>
    <name evidence="1" type="ORF">HPB47_027591</name>
</gene>
<name>A0AC60PW17_IXOPE</name>
<protein>
    <submittedName>
        <fullName evidence="1">Uncharacterized protein</fullName>
    </submittedName>
</protein>
<accession>A0AC60PW17</accession>
<dbReference type="Proteomes" id="UP000805193">
    <property type="component" value="Unassembled WGS sequence"/>
</dbReference>
<organism evidence="1 2">
    <name type="scientific">Ixodes persulcatus</name>
    <name type="common">Taiga tick</name>
    <dbReference type="NCBI Taxonomy" id="34615"/>
    <lineage>
        <taxon>Eukaryota</taxon>
        <taxon>Metazoa</taxon>
        <taxon>Ecdysozoa</taxon>
        <taxon>Arthropoda</taxon>
        <taxon>Chelicerata</taxon>
        <taxon>Arachnida</taxon>
        <taxon>Acari</taxon>
        <taxon>Parasitiformes</taxon>
        <taxon>Ixodida</taxon>
        <taxon>Ixodoidea</taxon>
        <taxon>Ixodidae</taxon>
        <taxon>Ixodinae</taxon>
        <taxon>Ixodes</taxon>
    </lineage>
</organism>